<organism evidence="1 2">
    <name type="scientific">Streptomyces lucensis JCM 4490</name>
    <dbReference type="NCBI Taxonomy" id="1306176"/>
    <lineage>
        <taxon>Bacteria</taxon>
        <taxon>Bacillati</taxon>
        <taxon>Actinomycetota</taxon>
        <taxon>Actinomycetes</taxon>
        <taxon>Kitasatosporales</taxon>
        <taxon>Streptomycetaceae</taxon>
        <taxon>Streptomyces</taxon>
    </lineage>
</organism>
<dbReference type="EMBL" id="BMUE01000001">
    <property type="protein sequence ID" value="GGW33829.1"/>
    <property type="molecule type" value="Genomic_DNA"/>
</dbReference>
<reference evidence="1" key="2">
    <citation type="submission" date="2020-09" db="EMBL/GenBank/DDBJ databases">
        <authorList>
            <person name="Sun Q."/>
            <person name="Ohkuma M."/>
        </authorList>
    </citation>
    <scope>NUCLEOTIDE SEQUENCE</scope>
    <source>
        <strain evidence="1">JCM 4490</strain>
    </source>
</reference>
<gene>
    <name evidence="1" type="ORF">GCM10010503_07390</name>
</gene>
<reference evidence="1" key="1">
    <citation type="journal article" date="2014" name="Int. J. Syst. Evol. Microbiol.">
        <title>Complete genome sequence of Corynebacterium casei LMG S-19264T (=DSM 44701T), isolated from a smear-ripened cheese.</title>
        <authorList>
            <consortium name="US DOE Joint Genome Institute (JGI-PGF)"/>
            <person name="Walter F."/>
            <person name="Albersmeier A."/>
            <person name="Kalinowski J."/>
            <person name="Ruckert C."/>
        </authorList>
    </citation>
    <scope>NUCLEOTIDE SEQUENCE</scope>
    <source>
        <strain evidence="1">JCM 4490</strain>
    </source>
</reference>
<evidence type="ECO:0000313" key="1">
    <source>
        <dbReference type="EMBL" id="GGW33829.1"/>
    </source>
</evidence>
<evidence type="ECO:0000313" key="2">
    <source>
        <dbReference type="Proteomes" id="UP000620224"/>
    </source>
</evidence>
<sequence length="82" mass="8899">MAVDTQEQSLLQVLDEICTPDYFGRTVLSSVLRNAAGKIRGNGGHVELSAKIFVSFSEPEARSAGTICFHTDGVWICITPDQ</sequence>
<proteinExistence type="predicted"/>
<keyword evidence="2" id="KW-1185">Reference proteome</keyword>
<comment type="caution">
    <text evidence="1">The sequence shown here is derived from an EMBL/GenBank/DDBJ whole genome shotgun (WGS) entry which is preliminary data.</text>
</comment>
<accession>A0A918MLL3</accession>
<protein>
    <submittedName>
        <fullName evidence="1">Uncharacterized protein</fullName>
    </submittedName>
</protein>
<name>A0A918MLL3_9ACTN</name>
<dbReference type="Proteomes" id="UP000620224">
    <property type="component" value="Unassembled WGS sequence"/>
</dbReference>
<dbReference type="AlphaFoldDB" id="A0A918MLL3"/>